<dbReference type="Proteomes" id="UP000237438">
    <property type="component" value="Unassembled WGS sequence"/>
</dbReference>
<gene>
    <name evidence="1" type="ORF">EPUL_004525</name>
</gene>
<dbReference type="EMBL" id="PEDP01001064">
    <property type="protein sequence ID" value="POS84337.1"/>
    <property type="molecule type" value="Genomic_DNA"/>
</dbReference>
<evidence type="ECO:0000313" key="2">
    <source>
        <dbReference type="Proteomes" id="UP000237438"/>
    </source>
</evidence>
<accession>A0A2S4PQL6</accession>
<dbReference type="AlphaFoldDB" id="A0A2S4PQL6"/>
<proteinExistence type="predicted"/>
<name>A0A2S4PQL6_9PEZI</name>
<dbReference type="OrthoDB" id="3592518at2759"/>
<sequence length="113" mass="13522">MSVASVPMDEVYKPTYQYEIYESGHKINLSNTKLLEEPIPNGYIAHFIQQHKYRKYRDENLWEEFVEHFGKWTKETFEIPSHTAIVEFRDYLRHNGVFVLKELSCTANEENPH</sequence>
<organism evidence="1 2">
    <name type="scientific">Erysiphe pulchra</name>
    <dbReference type="NCBI Taxonomy" id="225359"/>
    <lineage>
        <taxon>Eukaryota</taxon>
        <taxon>Fungi</taxon>
        <taxon>Dikarya</taxon>
        <taxon>Ascomycota</taxon>
        <taxon>Pezizomycotina</taxon>
        <taxon>Leotiomycetes</taxon>
        <taxon>Erysiphales</taxon>
        <taxon>Erysiphaceae</taxon>
        <taxon>Erysiphe</taxon>
    </lineage>
</organism>
<evidence type="ECO:0000313" key="1">
    <source>
        <dbReference type="EMBL" id="POS84337.1"/>
    </source>
</evidence>
<reference evidence="1 2" key="1">
    <citation type="submission" date="2017-10" db="EMBL/GenBank/DDBJ databases">
        <title>Development of genomic resources for the powdery mildew, Erysiphe pulchra.</title>
        <authorList>
            <person name="Wadl P.A."/>
            <person name="Mack B.M."/>
            <person name="Moore G."/>
            <person name="Beltz S.B."/>
        </authorList>
    </citation>
    <scope>NUCLEOTIDE SEQUENCE [LARGE SCALE GENOMIC DNA]</scope>
    <source>
        <strain evidence="1">Cflorida</strain>
    </source>
</reference>
<feature type="non-terminal residue" evidence="1">
    <location>
        <position position="113"/>
    </location>
</feature>
<keyword evidence="2" id="KW-1185">Reference proteome</keyword>
<protein>
    <submittedName>
        <fullName evidence="1">Uncharacterized protein</fullName>
    </submittedName>
</protein>
<comment type="caution">
    <text evidence="1">The sequence shown here is derived from an EMBL/GenBank/DDBJ whole genome shotgun (WGS) entry which is preliminary data.</text>
</comment>